<evidence type="ECO:0000313" key="5">
    <source>
        <dbReference type="Proteomes" id="UP000471152"/>
    </source>
</evidence>
<dbReference type="InterPro" id="IPR010982">
    <property type="entry name" value="Lambda_DNA-bd_dom_sf"/>
</dbReference>
<dbReference type="Gene3D" id="1.10.260.40">
    <property type="entry name" value="lambda repressor-like DNA-binding domains"/>
    <property type="match status" value="1"/>
</dbReference>
<dbReference type="EMBL" id="JAAGWB010000069">
    <property type="protein sequence ID" value="NEN53393.1"/>
    <property type="molecule type" value="Genomic_DNA"/>
</dbReference>
<dbReference type="SUPFAM" id="SSF47413">
    <property type="entry name" value="lambda repressor-like DNA-binding domains"/>
    <property type="match status" value="1"/>
</dbReference>
<dbReference type="Proteomes" id="UP000471152">
    <property type="component" value="Unassembled WGS sequence"/>
</dbReference>
<gene>
    <name evidence="3" type="ORF">G3R41_21025</name>
    <name evidence="2" type="ORF">GCU67_20310</name>
</gene>
<evidence type="ECO:0000313" key="2">
    <source>
        <dbReference type="EMBL" id="NEK96493.1"/>
    </source>
</evidence>
<comment type="caution">
    <text evidence="3">The sequence shown here is derived from an EMBL/GenBank/DDBJ whole genome shotgun (WGS) entry which is preliminary data.</text>
</comment>
<dbReference type="Proteomes" id="UP000468828">
    <property type="component" value="Unassembled WGS sequence"/>
</dbReference>
<evidence type="ECO:0000313" key="3">
    <source>
        <dbReference type="EMBL" id="NEN53393.1"/>
    </source>
</evidence>
<organism evidence="3 5">
    <name type="scientific">Modestobacter muralis</name>
    <dbReference type="NCBI Taxonomy" id="1608614"/>
    <lineage>
        <taxon>Bacteria</taxon>
        <taxon>Bacillati</taxon>
        <taxon>Actinomycetota</taxon>
        <taxon>Actinomycetes</taxon>
        <taxon>Geodermatophilales</taxon>
        <taxon>Geodermatophilaceae</taxon>
        <taxon>Modestobacter</taxon>
    </lineage>
</organism>
<feature type="domain" description="HTH cro/C1-type" evidence="1">
    <location>
        <begin position="41"/>
        <end position="75"/>
    </location>
</feature>
<dbReference type="InterPro" id="IPR001387">
    <property type="entry name" value="Cro/C1-type_HTH"/>
</dbReference>
<dbReference type="AlphaFoldDB" id="A0A6P0HDR8"/>
<sequence length="144" mass="15246">MPRLAAQLNKLFATVPRPDGTTLWTNESAASALTAAGVATSAAYLSQLRTGKRDNPSARHLAAIARLFQMPMEYFFDEDLAARIDADMQTLVALRTAGVENIALRAQGLSPASLSGVADMIEHIRRLEHGGAATPPPPTPGPAE</sequence>
<name>A0A6P0HDR8_9ACTN</name>
<reference evidence="3 5" key="2">
    <citation type="submission" date="2020-02" db="EMBL/GenBank/DDBJ databases">
        <title>The WGS of Modestobacter muralis DSM 100205.</title>
        <authorList>
            <person name="Jiang Z."/>
        </authorList>
    </citation>
    <scope>NUCLEOTIDE SEQUENCE [LARGE SCALE GENOMIC DNA]</scope>
    <source>
        <strain evidence="3 5">DSM 100205</strain>
    </source>
</reference>
<reference evidence="2 4" key="1">
    <citation type="submission" date="2020-01" db="EMBL/GenBank/DDBJ databases">
        <title>the WGS Modestobacter muralis CPCC 204518.</title>
        <authorList>
            <person name="Jiang Z."/>
        </authorList>
    </citation>
    <scope>NUCLEOTIDE SEQUENCE [LARGE SCALE GENOMIC DNA]</scope>
    <source>
        <strain evidence="2 4">DSM 100205</strain>
    </source>
</reference>
<protein>
    <submittedName>
        <fullName evidence="3">XRE family transcriptional regulator</fullName>
    </submittedName>
</protein>
<proteinExistence type="predicted"/>
<keyword evidence="4" id="KW-1185">Reference proteome</keyword>
<dbReference type="EMBL" id="JAAGWH010000066">
    <property type="protein sequence ID" value="NEK96493.1"/>
    <property type="molecule type" value="Genomic_DNA"/>
</dbReference>
<evidence type="ECO:0000313" key="4">
    <source>
        <dbReference type="Proteomes" id="UP000468828"/>
    </source>
</evidence>
<evidence type="ECO:0000259" key="1">
    <source>
        <dbReference type="PROSITE" id="PS50943"/>
    </source>
</evidence>
<dbReference type="PROSITE" id="PS50943">
    <property type="entry name" value="HTH_CROC1"/>
    <property type="match status" value="1"/>
</dbReference>
<accession>A0A6P0HDR8</accession>
<dbReference type="GO" id="GO:0003677">
    <property type="term" value="F:DNA binding"/>
    <property type="evidence" value="ECO:0007669"/>
    <property type="project" value="InterPro"/>
</dbReference>